<dbReference type="GO" id="GO:0005524">
    <property type="term" value="F:ATP binding"/>
    <property type="evidence" value="ECO:0007669"/>
    <property type="project" value="UniProtKB-KW"/>
</dbReference>
<dbReference type="EMBL" id="CP045851">
    <property type="protein sequence ID" value="QGG94921.1"/>
    <property type="molecule type" value="Genomic_DNA"/>
</dbReference>
<dbReference type="InterPro" id="IPR002575">
    <property type="entry name" value="Aminoglycoside_PTrfase"/>
</dbReference>
<evidence type="ECO:0000256" key="9">
    <source>
        <dbReference type="PIRSR" id="PIRSR000706-2"/>
    </source>
</evidence>
<evidence type="ECO:0000313" key="12">
    <source>
        <dbReference type="Proteomes" id="UP000334019"/>
    </source>
</evidence>
<dbReference type="GO" id="GO:0046872">
    <property type="term" value="F:metal ion binding"/>
    <property type="evidence" value="ECO:0007669"/>
    <property type="project" value="UniProtKB-KW"/>
</dbReference>
<feature type="binding site" evidence="9">
    <location>
        <position position="196"/>
    </location>
    <ligand>
        <name>Mg(2+)</name>
        <dbReference type="ChEBI" id="CHEBI:18420"/>
    </ligand>
</feature>
<keyword evidence="9" id="KW-0460">Magnesium</keyword>
<dbReference type="Pfam" id="PF01636">
    <property type="entry name" value="APH"/>
    <property type="match status" value="1"/>
</dbReference>
<gene>
    <name evidence="11" type="primary">aph(3')</name>
    <name evidence="11" type="ORF">GH723_07245</name>
</gene>
<keyword evidence="3 7" id="KW-0547">Nucleotide-binding</keyword>
<evidence type="ECO:0000256" key="5">
    <source>
        <dbReference type="ARBA" id="ARBA00022840"/>
    </source>
</evidence>
<dbReference type="GO" id="GO:0016773">
    <property type="term" value="F:phosphotransferase activity, alcohol group as acceptor"/>
    <property type="evidence" value="ECO:0007669"/>
    <property type="project" value="InterPro"/>
</dbReference>
<dbReference type="CDD" id="cd05150">
    <property type="entry name" value="APH"/>
    <property type="match status" value="1"/>
</dbReference>
<feature type="domain" description="Aminoglycoside phosphotransferase" evidence="10">
    <location>
        <begin position="22"/>
        <end position="257"/>
    </location>
</feature>
<dbReference type="KEGG" id="atq:GH723_07245"/>
<keyword evidence="12" id="KW-1185">Reference proteome</keyword>
<dbReference type="GO" id="GO:0016301">
    <property type="term" value="F:kinase activity"/>
    <property type="evidence" value="ECO:0007669"/>
    <property type="project" value="UniProtKB-KW"/>
</dbReference>
<protein>
    <submittedName>
        <fullName evidence="11">APH(3') family aminoglycoside O-phosphotransferase</fullName>
    </submittedName>
</protein>
<dbReference type="RefSeq" id="WP_153759029.1">
    <property type="nucleotide sequence ID" value="NZ_CP045851.1"/>
</dbReference>
<sequence length="265" mass="27922">MRPDLDALPSSLAALLDGASLAPVNVGRSGSVVARAVRDGHADLFVKLVDEGSGAPVLGPEIARLQWLQGRWPVPELVDHGRADGAEWLVTVALDGVDATRSPLGADPEVLARALGTALRHLHDVGPVDGCPFDGRTAALVAHARARVAAGLVEPSDFQPIHQGLSAEELLDHVVDRQPEDPPDLVLTHGDFCLPNVVLAGDRFVGVLDCGLVGVGDRYRDLGIGARSVVQNLGPGAVGPFFDAYGIEWPDLARVDAFVMIDELF</sequence>
<feature type="binding site" evidence="9">
    <location>
        <position position="209"/>
    </location>
    <ligand>
        <name>Mg(2+)</name>
        <dbReference type="ChEBI" id="CHEBI:18420"/>
    </ligand>
</feature>
<evidence type="ECO:0000256" key="3">
    <source>
        <dbReference type="ARBA" id="ARBA00022741"/>
    </source>
</evidence>
<dbReference type="PANTHER" id="PTHR21310">
    <property type="entry name" value="AMINOGLYCOSIDE PHOSPHOTRANSFERASE-RELATED-RELATED"/>
    <property type="match status" value="1"/>
</dbReference>
<accession>A0A5Q2RK27</accession>
<feature type="active site" description="Proton acceptor" evidence="8">
    <location>
        <position position="191"/>
    </location>
</feature>
<dbReference type="AlphaFoldDB" id="A0A5Q2RK27"/>
<organism evidence="11 12">
    <name type="scientific">Actinomarinicola tropica</name>
    <dbReference type="NCBI Taxonomy" id="2789776"/>
    <lineage>
        <taxon>Bacteria</taxon>
        <taxon>Bacillati</taxon>
        <taxon>Actinomycetota</taxon>
        <taxon>Acidimicrobiia</taxon>
        <taxon>Acidimicrobiales</taxon>
        <taxon>Iamiaceae</taxon>
        <taxon>Actinomarinicola</taxon>
    </lineage>
</organism>
<dbReference type="PIRSF" id="PIRSF000706">
    <property type="entry name" value="Kanamycin_kin"/>
    <property type="match status" value="1"/>
</dbReference>
<dbReference type="NCBIfam" id="NF033068">
    <property type="entry name" value="APH_3p"/>
    <property type="match status" value="1"/>
</dbReference>
<comment type="similarity">
    <text evidence="1 7">Belongs to the aminoglycoside phosphotransferase family.</text>
</comment>
<evidence type="ECO:0000256" key="7">
    <source>
        <dbReference type="PIRNR" id="PIRNR000706"/>
    </source>
</evidence>
<evidence type="ECO:0000256" key="2">
    <source>
        <dbReference type="ARBA" id="ARBA00022679"/>
    </source>
</evidence>
<dbReference type="SUPFAM" id="SSF56112">
    <property type="entry name" value="Protein kinase-like (PK-like)"/>
    <property type="match status" value="1"/>
</dbReference>
<dbReference type="InterPro" id="IPR011009">
    <property type="entry name" value="Kinase-like_dom_sf"/>
</dbReference>
<keyword evidence="4 7" id="KW-0418">Kinase</keyword>
<dbReference type="Gene3D" id="3.30.200.20">
    <property type="entry name" value="Phosphorylase Kinase, domain 1"/>
    <property type="match status" value="1"/>
</dbReference>
<dbReference type="GO" id="GO:0046677">
    <property type="term" value="P:response to antibiotic"/>
    <property type="evidence" value="ECO:0007669"/>
    <property type="project" value="UniProtKB-KW"/>
</dbReference>
<dbReference type="PANTHER" id="PTHR21310:SF41">
    <property type="entry name" value="3'-PHOSPHOTRANSFERASE, PUTATIVE-RELATED"/>
    <property type="match status" value="1"/>
</dbReference>
<reference evidence="11 12" key="1">
    <citation type="submission" date="2019-11" db="EMBL/GenBank/DDBJ databases">
        <authorList>
            <person name="He Y."/>
        </authorList>
    </citation>
    <scope>NUCLEOTIDE SEQUENCE [LARGE SCALE GENOMIC DNA]</scope>
    <source>
        <strain evidence="11 12">SCSIO 58843</strain>
    </source>
</reference>
<keyword evidence="2 7" id="KW-0808">Transferase</keyword>
<evidence type="ECO:0000313" key="11">
    <source>
        <dbReference type="EMBL" id="QGG94921.1"/>
    </source>
</evidence>
<evidence type="ECO:0000259" key="10">
    <source>
        <dbReference type="Pfam" id="PF01636"/>
    </source>
</evidence>
<dbReference type="InterPro" id="IPR024165">
    <property type="entry name" value="Kan/Strep_kinase"/>
</dbReference>
<dbReference type="Gene3D" id="3.90.1200.10">
    <property type="match status" value="1"/>
</dbReference>
<keyword evidence="5 7" id="KW-0067">ATP-binding</keyword>
<evidence type="ECO:0000256" key="6">
    <source>
        <dbReference type="ARBA" id="ARBA00023251"/>
    </source>
</evidence>
<dbReference type="InterPro" id="IPR051678">
    <property type="entry name" value="AGP_Transferase"/>
</dbReference>
<dbReference type="Proteomes" id="UP000334019">
    <property type="component" value="Chromosome"/>
</dbReference>
<name>A0A5Q2RK27_9ACTN</name>
<evidence type="ECO:0000256" key="1">
    <source>
        <dbReference type="ARBA" id="ARBA00006219"/>
    </source>
</evidence>
<keyword evidence="9" id="KW-0479">Metal-binding</keyword>
<keyword evidence="6 7" id="KW-0046">Antibiotic resistance</keyword>
<proteinExistence type="inferred from homology"/>
<evidence type="ECO:0000256" key="8">
    <source>
        <dbReference type="PIRSR" id="PIRSR000706-1"/>
    </source>
</evidence>
<evidence type="ECO:0000256" key="4">
    <source>
        <dbReference type="ARBA" id="ARBA00022777"/>
    </source>
</evidence>